<evidence type="ECO:0000313" key="2">
    <source>
        <dbReference type="Proteomes" id="UP000030151"/>
    </source>
</evidence>
<dbReference type="AlphaFoldDB" id="A0A0A1USL3"/>
<reference evidence="1 2" key="1">
    <citation type="submission" date="2014-02" db="EMBL/GenBank/DDBJ databases">
        <title>The genome sequence of the entomopathogenic fungus Metarhizium robertsii ARSEF 2575.</title>
        <authorList>
            <person name="Giuliano Garisto Donzelli B."/>
            <person name="Roe B.A."/>
            <person name="Macmil S.L."/>
            <person name="Krasnoff S.B."/>
            <person name="Gibson D.M."/>
        </authorList>
    </citation>
    <scope>NUCLEOTIDE SEQUENCE [LARGE SCALE GENOMIC DNA]</scope>
    <source>
        <strain evidence="1 2">ARSEF 2575</strain>
    </source>
</reference>
<gene>
    <name evidence="1" type="ORF">X797_008211</name>
</gene>
<dbReference type="Pfam" id="PF21858">
    <property type="entry name" value="DUF6914"/>
    <property type="match status" value="1"/>
</dbReference>
<comment type="caution">
    <text evidence="1">The sequence shown here is derived from an EMBL/GenBank/DDBJ whole genome shotgun (WGS) entry which is preliminary data.</text>
</comment>
<accession>A0A0A1USL3</accession>
<evidence type="ECO:0000313" key="1">
    <source>
        <dbReference type="EMBL" id="EXU98737.1"/>
    </source>
</evidence>
<name>A0A0A1USL3_9HYPO</name>
<dbReference type="InterPro" id="IPR054208">
    <property type="entry name" value="DUF6914"/>
</dbReference>
<organism evidence="1 2">
    <name type="scientific">Metarhizium robertsii</name>
    <dbReference type="NCBI Taxonomy" id="568076"/>
    <lineage>
        <taxon>Eukaryota</taxon>
        <taxon>Fungi</taxon>
        <taxon>Dikarya</taxon>
        <taxon>Ascomycota</taxon>
        <taxon>Pezizomycotina</taxon>
        <taxon>Sordariomycetes</taxon>
        <taxon>Hypocreomycetidae</taxon>
        <taxon>Hypocreales</taxon>
        <taxon>Clavicipitaceae</taxon>
        <taxon>Metarhizium</taxon>
    </lineage>
</organism>
<protein>
    <submittedName>
        <fullName evidence="1">Uncharacterized protein</fullName>
    </submittedName>
</protein>
<dbReference type="OrthoDB" id="4924482at2759"/>
<dbReference type="HOGENOM" id="CLU_128341_0_0_1"/>
<sequence>MARLATVALYHRDTLSKGHSRRVFGYDAFHWGMMVMPENSHGRDCNAYEATDASEIDPVTFRMNNPHMNWWFRPKENIDPELSSKLIGRIVIGHIPEDVLNPQLEEFFASIPLPVKNTNPQQSCVTWTVNVILALQKKNWAWSFDIEPFKDWALAYADDRMKVTSSTQPKVVTYSAQNGE</sequence>
<dbReference type="EMBL" id="JELW01000024">
    <property type="protein sequence ID" value="EXU98737.1"/>
    <property type="molecule type" value="Genomic_DNA"/>
</dbReference>
<dbReference type="Proteomes" id="UP000030151">
    <property type="component" value="Unassembled WGS sequence"/>
</dbReference>
<proteinExistence type="predicted"/>